<feature type="compositionally biased region" description="Pro residues" evidence="1">
    <location>
        <begin position="21"/>
        <end position="33"/>
    </location>
</feature>
<organism evidence="2 3">
    <name type="scientific">Rhodococcus phage Finch</name>
    <dbReference type="NCBI Taxonomy" id="2094144"/>
    <lineage>
        <taxon>Viruses</taxon>
        <taxon>Duplodnaviria</taxon>
        <taxon>Heunggongvirae</taxon>
        <taxon>Uroviricota</taxon>
        <taxon>Caudoviricetes</taxon>
        <taxon>Finchvirus</taxon>
        <taxon>Finchvirus finch</taxon>
    </lineage>
</organism>
<dbReference type="Proteomes" id="UP000241290">
    <property type="component" value="Genome"/>
</dbReference>
<dbReference type="KEGG" id="vg:64766426"/>
<dbReference type="GeneID" id="64766426"/>
<evidence type="ECO:0000313" key="3">
    <source>
        <dbReference type="Proteomes" id="UP000241290"/>
    </source>
</evidence>
<keyword evidence="3" id="KW-1185">Reference proteome</keyword>
<dbReference type="RefSeq" id="YP_010059195.1">
    <property type="nucleotide sequence ID" value="NC_054724.1"/>
</dbReference>
<proteinExistence type="predicted"/>
<name>A0A2P1JXV9_9CAUD</name>
<reference evidence="3" key="1">
    <citation type="submission" date="2018-02" db="EMBL/GenBank/DDBJ databases">
        <authorList>
            <person name="Cohen D.B."/>
            <person name="Kent A.D."/>
        </authorList>
    </citation>
    <scope>NUCLEOTIDE SEQUENCE [LARGE SCALE GENOMIC DNA]</scope>
</reference>
<protein>
    <submittedName>
        <fullName evidence="2">Uncharacterized protein</fullName>
    </submittedName>
</protein>
<evidence type="ECO:0000313" key="2">
    <source>
        <dbReference type="EMBL" id="AVO25158.1"/>
    </source>
</evidence>
<feature type="region of interest" description="Disordered" evidence="1">
    <location>
        <begin position="1"/>
        <end position="47"/>
    </location>
</feature>
<dbReference type="EMBL" id="MG962366">
    <property type="protein sequence ID" value="AVO25158.1"/>
    <property type="molecule type" value="Genomic_DNA"/>
</dbReference>
<sequence>MGMDFTSARPWGAPEERAKVPPAPPPPPTPAPPEPKKREYWEEQEDNDRLVRNNTVLGYKRPLPHKLIKIVPEMTYFEFENNWYWSRGQLLPDFTRPKVESTPSDGDYLVITPKGKLMFISEYEVAEYFSLEG</sequence>
<accession>A0A2P1JXV9</accession>
<evidence type="ECO:0000256" key="1">
    <source>
        <dbReference type="SAM" id="MobiDB-lite"/>
    </source>
</evidence>
<feature type="compositionally biased region" description="Basic and acidic residues" evidence="1">
    <location>
        <begin position="34"/>
        <end position="47"/>
    </location>
</feature>
<gene>
    <name evidence="2" type="primary">173</name>
    <name evidence="2" type="ORF">SEA_FINCH_173</name>
</gene>